<dbReference type="PROSITE" id="PS51186">
    <property type="entry name" value="GNAT"/>
    <property type="match status" value="1"/>
</dbReference>
<dbReference type="InterPro" id="IPR016181">
    <property type="entry name" value="Acyl_CoA_acyltransferase"/>
</dbReference>
<protein>
    <submittedName>
        <fullName evidence="4">GNAT family N-acetyltransferase</fullName>
    </submittedName>
</protein>
<evidence type="ECO:0000259" key="3">
    <source>
        <dbReference type="PROSITE" id="PS51186"/>
    </source>
</evidence>
<evidence type="ECO:0000256" key="1">
    <source>
        <dbReference type="ARBA" id="ARBA00022679"/>
    </source>
</evidence>
<accession>A0ABT6X9E6</accession>
<dbReference type="PANTHER" id="PTHR43877:SF2">
    <property type="entry name" value="AMINOALKYLPHOSPHONATE N-ACETYLTRANSFERASE-RELATED"/>
    <property type="match status" value="1"/>
</dbReference>
<dbReference type="CDD" id="cd04301">
    <property type="entry name" value="NAT_SF"/>
    <property type="match status" value="1"/>
</dbReference>
<dbReference type="Pfam" id="PF00583">
    <property type="entry name" value="Acetyltransf_1"/>
    <property type="match status" value="1"/>
</dbReference>
<dbReference type="InterPro" id="IPR050832">
    <property type="entry name" value="Bact_Acetyltransf"/>
</dbReference>
<dbReference type="EMBL" id="JASGBH010000010">
    <property type="protein sequence ID" value="MDI9234761.1"/>
    <property type="molecule type" value="Genomic_DNA"/>
</dbReference>
<dbReference type="Proteomes" id="UP001431902">
    <property type="component" value="Unassembled WGS sequence"/>
</dbReference>
<feature type="domain" description="N-acetyltransferase" evidence="3">
    <location>
        <begin position="4"/>
        <end position="150"/>
    </location>
</feature>
<evidence type="ECO:0000256" key="2">
    <source>
        <dbReference type="ARBA" id="ARBA00023315"/>
    </source>
</evidence>
<proteinExistence type="predicted"/>
<name>A0ABT6X9E6_9BURK</name>
<keyword evidence="2" id="KW-0012">Acyltransferase</keyword>
<keyword evidence="1" id="KW-0808">Transferase</keyword>
<evidence type="ECO:0000313" key="4">
    <source>
        <dbReference type="EMBL" id="MDI9234761.1"/>
    </source>
</evidence>
<dbReference type="InterPro" id="IPR000182">
    <property type="entry name" value="GNAT_dom"/>
</dbReference>
<comment type="caution">
    <text evidence="4">The sequence shown here is derived from an EMBL/GenBank/DDBJ whole genome shotgun (WGS) entry which is preliminary data.</text>
</comment>
<organism evidence="4 5">
    <name type="scientific">Limnohabitans lacus</name>
    <dbReference type="NCBI Taxonomy" id="3045173"/>
    <lineage>
        <taxon>Bacteria</taxon>
        <taxon>Pseudomonadati</taxon>
        <taxon>Pseudomonadota</taxon>
        <taxon>Betaproteobacteria</taxon>
        <taxon>Burkholderiales</taxon>
        <taxon>Comamonadaceae</taxon>
        <taxon>Limnohabitans</taxon>
    </lineage>
</organism>
<sequence length="150" mass="16479">MSEILVRQAVWKDLEAVAILFDGYRQFYGQPSDVVAARAFLQARFEHGQSTIFLAESEGLAVGFTQLYPSFSSVSMARVLVLNDLYVVPRARRLGVGQSLLNAAAAHAKQLGAIRLSLSTAVDNTSAQALYESQGWGRDQKFLAYHLALK</sequence>
<gene>
    <name evidence="4" type="ORF">QLQ16_13065</name>
</gene>
<evidence type="ECO:0000313" key="5">
    <source>
        <dbReference type="Proteomes" id="UP001431902"/>
    </source>
</evidence>
<reference evidence="4" key="1">
    <citation type="submission" date="2023-05" db="EMBL/GenBank/DDBJ databases">
        <title>Limnohabitans sp. strain HM2-2 Genome sequencing and assembly.</title>
        <authorList>
            <person name="Jung Y."/>
        </authorList>
    </citation>
    <scope>NUCLEOTIDE SEQUENCE</scope>
    <source>
        <strain evidence="4">HM2-2</strain>
    </source>
</reference>
<dbReference type="Gene3D" id="3.40.630.30">
    <property type="match status" value="1"/>
</dbReference>
<dbReference type="RefSeq" id="WP_283225109.1">
    <property type="nucleotide sequence ID" value="NZ_JASGBH010000010.1"/>
</dbReference>
<keyword evidence="5" id="KW-1185">Reference proteome</keyword>
<dbReference type="PANTHER" id="PTHR43877">
    <property type="entry name" value="AMINOALKYLPHOSPHONATE N-ACETYLTRANSFERASE-RELATED-RELATED"/>
    <property type="match status" value="1"/>
</dbReference>
<dbReference type="SUPFAM" id="SSF55729">
    <property type="entry name" value="Acyl-CoA N-acyltransferases (Nat)"/>
    <property type="match status" value="1"/>
</dbReference>